<evidence type="ECO:0000313" key="2">
    <source>
        <dbReference type="EMBL" id="TWI25518.1"/>
    </source>
</evidence>
<feature type="compositionally biased region" description="Basic and acidic residues" evidence="1">
    <location>
        <begin position="124"/>
        <end position="136"/>
    </location>
</feature>
<accession>A0A562N0C7</accession>
<proteinExistence type="predicted"/>
<evidence type="ECO:0000256" key="1">
    <source>
        <dbReference type="SAM" id="MobiDB-lite"/>
    </source>
</evidence>
<reference evidence="2 3" key="1">
    <citation type="journal article" date="2015" name="Stand. Genomic Sci.">
        <title>Genomic Encyclopedia of Bacterial and Archaeal Type Strains, Phase III: the genomes of soil and plant-associated and newly described type strains.</title>
        <authorList>
            <person name="Whitman W.B."/>
            <person name="Woyke T."/>
            <person name="Klenk H.P."/>
            <person name="Zhou Y."/>
            <person name="Lilburn T.G."/>
            <person name="Beck B.J."/>
            <person name="De Vos P."/>
            <person name="Vandamme P."/>
            <person name="Eisen J.A."/>
            <person name="Garrity G."/>
            <person name="Hugenholtz P."/>
            <person name="Kyrpides N.C."/>
        </authorList>
    </citation>
    <scope>NUCLEOTIDE SEQUENCE [LARGE SCALE GENOMIC DNA]</scope>
    <source>
        <strain evidence="2 3">CGMCC 1.6855</strain>
    </source>
</reference>
<dbReference type="Proteomes" id="UP000315908">
    <property type="component" value="Unassembled WGS sequence"/>
</dbReference>
<gene>
    <name evidence="2" type="ORF">IQ31_00083</name>
</gene>
<dbReference type="AlphaFoldDB" id="A0A562N0C7"/>
<name>A0A562N0C7_9SPHI</name>
<feature type="region of interest" description="Disordered" evidence="1">
    <location>
        <begin position="49"/>
        <end position="136"/>
    </location>
</feature>
<comment type="caution">
    <text evidence="2">The sequence shown here is derived from an EMBL/GenBank/DDBJ whole genome shotgun (WGS) entry which is preliminary data.</text>
</comment>
<dbReference type="EMBL" id="VLKR01000001">
    <property type="protein sequence ID" value="TWI25518.1"/>
    <property type="molecule type" value="Genomic_DNA"/>
</dbReference>
<protein>
    <submittedName>
        <fullName evidence="2">Uncharacterized protein</fullName>
    </submittedName>
</protein>
<evidence type="ECO:0000313" key="3">
    <source>
        <dbReference type="Proteomes" id="UP000315908"/>
    </source>
</evidence>
<organism evidence="2 3">
    <name type="scientific">Sphingobacterium siyangense</name>
    <dbReference type="NCBI Taxonomy" id="459529"/>
    <lineage>
        <taxon>Bacteria</taxon>
        <taxon>Pseudomonadati</taxon>
        <taxon>Bacteroidota</taxon>
        <taxon>Sphingobacteriia</taxon>
        <taxon>Sphingobacteriales</taxon>
        <taxon>Sphingobacteriaceae</taxon>
        <taxon>Sphingobacterium</taxon>
    </lineage>
</organism>
<feature type="compositionally biased region" description="Polar residues" evidence="1">
    <location>
        <begin position="51"/>
        <end position="65"/>
    </location>
</feature>
<feature type="compositionally biased region" description="Basic and acidic residues" evidence="1">
    <location>
        <begin position="90"/>
        <end position="114"/>
    </location>
</feature>
<sequence>MSFCKKENQSDLTHVPIKKTMNTAIQFGDAISDYFQESSLFLHEIAPMENQPDSYSLKSVFSPSKVSDRDAVNRKLNSPKSMAGPDPSEEEQRDRTTREKINTEEDQHKEKPDHSEEDIYDADSDQKEKDKKNSHN</sequence>